<gene>
    <name evidence="4" type="ORF">HDU87_003064</name>
</gene>
<dbReference type="Pfam" id="PF18922">
    <property type="entry name" value="DUF5672"/>
    <property type="match status" value="1"/>
</dbReference>
<keyword evidence="2" id="KW-1133">Transmembrane helix</keyword>
<keyword evidence="2" id="KW-0812">Transmembrane</keyword>
<protein>
    <recommendedName>
        <fullName evidence="3">DUF5672 domain-containing protein</fullName>
    </recommendedName>
</protein>
<keyword evidence="2" id="KW-0472">Membrane</keyword>
<dbReference type="EMBL" id="JADGJQ010000022">
    <property type="protein sequence ID" value="KAJ3179108.1"/>
    <property type="molecule type" value="Genomic_DNA"/>
</dbReference>
<evidence type="ECO:0000313" key="5">
    <source>
        <dbReference type="Proteomes" id="UP001212152"/>
    </source>
</evidence>
<evidence type="ECO:0000259" key="3">
    <source>
        <dbReference type="Pfam" id="PF18922"/>
    </source>
</evidence>
<dbReference type="Proteomes" id="UP001212152">
    <property type="component" value="Unassembled WGS sequence"/>
</dbReference>
<proteinExistence type="predicted"/>
<comment type="caution">
    <text evidence="4">The sequence shown here is derived from an EMBL/GenBank/DDBJ whole genome shotgun (WGS) entry which is preliminary data.</text>
</comment>
<accession>A0AAD5TLZ4</accession>
<feature type="region of interest" description="Disordered" evidence="1">
    <location>
        <begin position="61"/>
        <end position="83"/>
    </location>
</feature>
<evidence type="ECO:0000256" key="2">
    <source>
        <dbReference type="SAM" id="Phobius"/>
    </source>
</evidence>
<feature type="domain" description="DUF5672" evidence="3">
    <location>
        <begin position="158"/>
        <end position="294"/>
    </location>
</feature>
<dbReference type="AlphaFoldDB" id="A0AAD5TLZ4"/>
<feature type="transmembrane region" description="Helical" evidence="2">
    <location>
        <begin position="34"/>
        <end position="52"/>
    </location>
</feature>
<dbReference type="InterPro" id="IPR043729">
    <property type="entry name" value="DUF5672"/>
</dbReference>
<organism evidence="4 5">
    <name type="scientific">Geranomyces variabilis</name>
    <dbReference type="NCBI Taxonomy" id="109894"/>
    <lineage>
        <taxon>Eukaryota</taxon>
        <taxon>Fungi</taxon>
        <taxon>Fungi incertae sedis</taxon>
        <taxon>Chytridiomycota</taxon>
        <taxon>Chytridiomycota incertae sedis</taxon>
        <taxon>Chytridiomycetes</taxon>
        <taxon>Spizellomycetales</taxon>
        <taxon>Powellomycetaceae</taxon>
        <taxon>Geranomyces</taxon>
    </lineage>
</organism>
<evidence type="ECO:0000313" key="4">
    <source>
        <dbReference type="EMBL" id="KAJ3179108.1"/>
    </source>
</evidence>
<reference evidence="4" key="1">
    <citation type="submission" date="2020-05" db="EMBL/GenBank/DDBJ databases">
        <title>Phylogenomic resolution of chytrid fungi.</title>
        <authorList>
            <person name="Stajich J.E."/>
            <person name="Amses K."/>
            <person name="Simmons R."/>
            <person name="Seto K."/>
            <person name="Myers J."/>
            <person name="Bonds A."/>
            <person name="Quandt C.A."/>
            <person name="Barry K."/>
            <person name="Liu P."/>
            <person name="Grigoriev I."/>
            <person name="Longcore J.E."/>
            <person name="James T.Y."/>
        </authorList>
    </citation>
    <scope>NUCLEOTIDE SEQUENCE</scope>
    <source>
        <strain evidence="4">JEL0379</strain>
    </source>
</reference>
<sequence>MPDIRYAKLRAKDPERADPAMPIMRSSRTTLRRLLFPLVVVTLLVLFILAPADLGRRISDLKGPATPKPSSPEPNNAATPAVKNAAADSGKAAVFVEARPLQNMVPVILYFAGILGPTWPIHVYHSDENLGLLNSSAAILQHVERGSIVLHALPTTVHKFNSHDAVSEFLTDPWIWRSLGPAVTHALLFQADSIICGASPLRPENFFEFSFIGAPIAPQYGRGYNGGLSLRHVPTILRTIETFKWAETRMFEDQWFATYIPKLVNPSAPPLPTVEQSKYFSVETIWADKPMGYHQAKRWNSARMSEILEWCPELTLTEAGTLYPK</sequence>
<evidence type="ECO:0000256" key="1">
    <source>
        <dbReference type="SAM" id="MobiDB-lite"/>
    </source>
</evidence>
<name>A0AAD5TLZ4_9FUNG</name>
<keyword evidence="5" id="KW-1185">Reference proteome</keyword>